<reference evidence="5 6" key="1">
    <citation type="journal article" date="2008" name="Nature">
        <title>The Trichoplax genome and the nature of placozoans.</title>
        <authorList>
            <person name="Srivastava M."/>
            <person name="Begovic E."/>
            <person name="Chapman J."/>
            <person name="Putnam N.H."/>
            <person name="Hellsten U."/>
            <person name="Kawashima T."/>
            <person name="Kuo A."/>
            <person name="Mitros T."/>
            <person name="Salamov A."/>
            <person name="Carpenter M.L."/>
            <person name="Signorovitch A.Y."/>
            <person name="Moreno M.A."/>
            <person name="Kamm K."/>
            <person name="Grimwood J."/>
            <person name="Schmutz J."/>
            <person name="Shapiro H."/>
            <person name="Grigoriev I.V."/>
            <person name="Buss L.W."/>
            <person name="Schierwater B."/>
            <person name="Dellaporta S.L."/>
            <person name="Rokhsar D.S."/>
        </authorList>
    </citation>
    <scope>NUCLEOTIDE SEQUENCE [LARGE SCALE GENOMIC DNA]</scope>
    <source>
        <strain evidence="5 6">Grell-BS-1999</strain>
    </source>
</reference>
<dbReference type="AlphaFoldDB" id="B3SAU4"/>
<dbReference type="InParanoid" id="B3SAU4"/>
<dbReference type="HOGENOM" id="CLU_1688981_0_0_1"/>
<dbReference type="PANTHER" id="PTHR10938:SF0">
    <property type="entry name" value="TRANSLATION INITIATION FACTOR IF-3, MITOCHONDRIAL"/>
    <property type="match status" value="1"/>
</dbReference>
<evidence type="ECO:0000313" key="5">
    <source>
        <dbReference type="EMBL" id="EDV20215.1"/>
    </source>
</evidence>
<evidence type="ECO:0000256" key="1">
    <source>
        <dbReference type="ARBA" id="ARBA00005439"/>
    </source>
</evidence>
<dbReference type="EMBL" id="DS985262">
    <property type="protein sequence ID" value="EDV20215.1"/>
    <property type="molecule type" value="Genomic_DNA"/>
</dbReference>
<dbReference type="GO" id="GO:0043022">
    <property type="term" value="F:ribosome binding"/>
    <property type="evidence" value="ECO:0000318"/>
    <property type="project" value="GO_Central"/>
</dbReference>
<sequence>MTVLLIDENGVNLGQKEKSHALSIAESKGFKLVEVSPQAKPFPVCRLISGKQLYLDKNKRKERSKIEIMEKEYRIKHNISQHDLRYRINQIDKYLDRNYRIKLVILYKFNYEKAAALIHSMHEALLESNPTRKIHMSKPEAKGENVIYCYFKLLQD</sequence>
<evidence type="ECO:0000256" key="2">
    <source>
        <dbReference type="ARBA" id="ARBA00022540"/>
    </source>
</evidence>
<dbReference type="InterPro" id="IPR036787">
    <property type="entry name" value="T_IF-3_N_sf"/>
</dbReference>
<dbReference type="Pfam" id="PF05198">
    <property type="entry name" value="IF3_N"/>
    <property type="match status" value="1"/>
</dbReference>
<evidence type="ECO:0000313" key="6">
    <source>
        <dbReference type="Proteomes" id="UP000009022"/>
    </source>
</evidence>
<dbReference type="KEGG" id="tad:TRIADDRAFT_61382"/>
<dbReference type="Gene3D" id="3.10.20.80">
    <property type="entry name" value="Translation initiation factor 3 (IF-3), N-terminal domain"/>
    <property type="match status" value="1"/>
</dbReference>
<keyword evidence="3" id="KW-0648">Protein biosynthesis</keyword>
<dbReference type="InterPro" id="IPR019814">
    <property type="entry name" value="Translation_initiation_fac_3_N"/>
</dbReference>
<dbReference type="GO" id="GO:0005739">
    <property type="term" value="C:mitochondrion"/>
    <property type="evidence" value="ECO:0000318"/>
    <property type="project" value="GO_Central"/>
</dbReference>
<feature type="domain" description="Translation initiation factor 3 N-terminal" evidence="4">
    <location>
        <begin position="2"/>
        <end position="62"/>
    </location>
</feature>
<dbReference type="Proteomes" id="UP000009022">
    <property type="component" value="Unassembled WGS sequence"/>
</dbReference>
<dbReference type="GO" id="GO:0070124">
    <property type="term" value="P:mitochondrial translational initiation"/>
    <property type="evidence" value="ECO:0000318"/>
    <property type="project" value="GO_Central"/>
</dbReference>
<dbReference type="RefSeq" id="XP_002117376.1">
    <property type="nucleotide sequence ID" value="XM_002117340.1"/>
</dbReference>
<name>B3SAU4_TRIAD</name>
<comment type="similarity">
    <text evidence="1">Belongs to the IF-3 family.</text>
</comment>
<dbReference type="InterPro" id="IPR001288">
    <property type="entry name" value="Translation_initiation_fac_3"/>
</dbReference>
<accession>B3SAU4</accession>
<dbReference type="CTD" id="6758588"/>
<evidence type="ECO:0000256" key="3">
    <source>
        <dbReference type="ARBA" id="ARBA00022917"/>
    </source>
</evidence>
<dbReference type="PhylomeDB" id="B3SAU4"/>
<dbReference type="OrthoDB" id="21573at2759"/>
<keyword evidence="2" id="KW-0396">Initiation factor</keyword>
<gene>
    <name evidence="5" type="ORF">TRIADDRAFT_61382</name>
</gene>
<protein>
    <recommendedName>
        <fullName evidence="4">Translation initiation factor 3 N-terminal domain-containing protein</fullName>
    </recommendedName>
</protein>
<dbReference type="GeneID" id="6758588"/>
<dbReference type="SUPFAM" id="SSF54364">
    <property type="entry name" value="Translation initiation factor IF3, N-terminal domain"/>
    <property type="match status" value="1"/>
</dbReference>
<evidence type="ECO:0000259" key="4">
    <source>
        <dbReference type="Pfam" id="PF05198"/>
    </source>
</evidence>
<keyword evidence="6" id="KW-1185">Reference proteome</keyword>
<proteinExistence type="inferred from homology"/>
<dbReference type="Gene3D" id="3.30.110.10">
    <property type="entry name" value="Translation initiation factor 3 (IF-3), C-terminal domain"/>
    <property type="match status" value="1"/>
</dbReference>
<organism evidence="5 6">
    <name type="scientific">Trichoplax adhaerens</name>
    <name type="common">Trichoplax reptans</name>
    <dbReference type="NCBI Taxonomy" id="10228"/>
    <lineage>
        <taxon>Eukaryota</taxon>
        <taxon>Metazoa</taxon>
        <taxon>Placozoa</taxon>
        <taxon>Uniplacotomia</taxon>
        <taxon>Trichoplacea</taxon>
        <taxon>Trichoplacidae</taxon>
        <taxon>Trichoplax</taxon>
    </lineage>
</organism>
<dbReference type="NCBIfam" id="TIGR00168">
    <property type="entry name" value="infC"/>
    <property type="match status" value="1"/>
</dbReference>
<dbReference type="PANTHER" id="PTHR10938">
    <property type="entry name" value="TRANSLATION INITIATION FACTOR IF-3"/>
    <property type="match status" value="1"/>
</dbReference>
<dbReference type="GO" id="GO:0003743">
    <property type="term" value="F:translation initiation factor activity"/>
    <property type="evidence" value="ECO:0000318"/>
    <property type="project" value="GO_Central"/>
</dbReference>
<dbReference type="InterPro" id="IPR036788">
    <property type="entry name" value="T_IF-3_C_sf"/>
</dbReference>
<dbReference type="GO" id="GO:0032790">
    <property type="term" value="P:ribosome disassembly"/>
    <property type="evidence" value="ECO:0000318"/>
    <property type="project" value="GO_Central"/>
</dbReference>
<dbReference type="SUPFAM" id="SSF55200">
    <property type="entry name" value="Translation initiation factor IF3, C-terminal domain"/>
    <property type="match status" value="1"/>
</dbReference>
<dbReference type="eggNOG" id="ENOG502R297">
    <property type="taxonomic scope" value="Eukaryota"/>
</dbReference>